<proteinExistence type="predicted"/>
<feature type="active site" description="Proton donor/acceptor" evidence="6">
    <location>
        <position position="217"/>
    </location>
</feature>
<sequence>MGGVAWGRWLARRWGRLVGTLATVAGLVTAVVLVVGAVGGHSGSTRPTPPAATEPAKPRLPPGVTLIAQLSHDIPRYATPDATKAAGVVPGSWLGSPTALPVIDLRPGWLRVRLAQRPNFSTAWIRTADARLVSTSYRIVVSVRDRHLRLYQNDKLTLDAPAGVGTPDDPTPTGEFFLALFAPPPGPGYGDFILVTSAHSTKITDWAHSGDAIVGIHGPLGADEAIGTTGAAVSHGCVRLHLADLARLRQVPAGTPISVVGSPVL</sequence>
<dbReference type="STRING" id="298654.FraEuI1c_1259"/>
<dbReference type="Pfam" id="PF03734">
    <property type="entry name" value="YkuD"/>
    <property type="match status" value="1"/>
</dbReference>
<dbReference type="CDD" id="cd16913">
    <property type="entry name" value="YkuD_like"/>
    <property type="match status" value="1"/>
</dbReference>
<keyword evidence="9" id="KW-1185">Reference proteome</keyword>
<reference evidence="8 9" key="1">
    <citation type="submission" date="2010-10" db="EMBL/GenBank/DDBJ databases">
        <title>Complete sequence of Frankia sp. EuI1c.</title>
        <authorList>
            <consortium name="US DOE Joint Genome Institute"/>
            <person name="Lucas S."/>
            <person name="Copeland A."/>
            <person name="Lapidus A."/>
            <person name="Cheng J.-F."/>
            <person name="Bruce D."/>
            <person name="Goodwin L."/>
            <person name="Pitluck S."/>
            <person name="Chertkov O."/>
            <person name="Detter J.C."/>
            <person name="Han C."/>
            <person name="Tapia R."/>
            <person name="Land M."/>
            <person name="Hauser L."/>
            <person name="Jeffries C."/>
            <person name="Kyrpides N."/>
            <person name="Ivanova N."/>
            <person name="Mikhailova N."/>
            <person name="Beauchemin N."/>
            <person name="Sen A."/>
            <person name="Sur S.A."/>
            <person name="Gtari M."/>
            <person name="Wall L."/>
            <person name="Tisa L."/>
            <person name="Woyke T."/>
        </authorList>
    </citation>
    <scope>NUCLEOTIDE SEQUENCE [LARGE SCALE GENOMIC DNA]</scope>
    <source>
        <strain evidence="9">DSM 45817 / CECT 9037 / EuI1c</strain>
    </source>
</reference>
<dbReference type="PROSITE" id="PS52029">
    <property type="entry name" value="LD_TPASE"/>
    <property type="match status" value="1"/>
</dbReference>
<dbReference type="SUPFAM" id="SSF141523">
    <property type="entry name" value="L,D-transpeptidase catalytic domain-like"/>
    <property type="match status" value="1"/>
</dbReference>
<dbReference type="InterPro" id="IPR005490">
    <property type="entry name" value="LD_TPept_cat_dom"/>
</dbReference>
<evidence type="ECO:0000256" key="3">
    <source>
        <dbReference type="ARBA" id="ARBA00022960"/>
    </source>
</evidence>
<dbReference type="Proteomes" id="UP000002484">
    <property type="component" value="Chromosome"/>
</dbReference>
<evidence type="ECO:0000313" key="8">
    <source>
        <dbReference type="EMBL" id="ADP79331.1"/>
    </source>
</evidence>
<dbReference type="eggNOG" id="COG1376">
    <property type="taxonomic scope" value="Bacteria"/>
</dbReference>
<dbReference type="GO" id="GO:0071972">
    <property type="term" value="F:peptidoglycan L,D-transpeptidase activity"/>
    <property type="evidence" value="ECO:0007669"/>
    <property type="project" value="TreeGrafter"/>
</dbReference>
<organism evidence="8 9">
    <name type="scientific">Pseudofrankia inefficax (strain DSM 45817 / CECT 9037 / DDB 130130 / EuI1c)</name>
    <name type="common">Frankia inefficax</name>
    <dbReference type="NCBI Taxonomy" id="298654"/>
    <lineage>
        <taxon>Bacteria</taxon>
        <taxon>Bacillati</taxon>
        <taxon>Actinomycetota</taxon>
        <taxon>Actinomycetes</taxon>
        <taxon>Frankiales</taxon>
        <taxon>Frankiaceae</taxon>
        <taxon>Pseudofrankia</taxon>
    </lineage>
</organism>
<dbReference type="InParanoid" id="E3J2F9"/>
<dbReference type="UniPathway" id="UPA00219"/>
<comment type="pathway">
    <text evidence="1 6">Cell wall biogenesis; peptidoglycan biosynthesis.</text>
</comment>
<evidence type="ECO:0000256" key="6">
    <source>
        <dbReference type="PROSITE-ProRule" id="PRU01373"/>
    </source>
</evidence>
<evidence type="ECO:0000259" key="7">
    <source>
        <dbReference type="PROSITE" id="PS52029"/>
    </source>
</evidence>
<dbReference type="InterPro" id="IPR038063">
    <property type="entry name" value="Transpep_catalytic_dom"/>
</dbReference>
<dbReference type="Gene3D" id="2.40.440.10">
    <property type="entry name" value="L,D-transpeptidase catalytic domain-like"/>
    <property type="match status" value="1"/>
</dbReference>
<protein>
    <submittedName>
        <fullName evidence="8">ErfK/YbiS/YcfS/YnhG family protein</fullName>
    </submittedName>
</protein>
<evidence type="ECO:0000256" key="1">
    <source>
        <dbReference type="ARBA" id="ARBA00004752"/>
    </source>
</evidence>
<dbReference type="PANTHER" id="PTHR30582">
    <property type="entry name" value="L,D-TRANSPEPTIDASE"/>
    <property type="match status" value="1"/>
</dbReference>
<dbReference type="GO" id="GO:0008360">
    <property type="term" value="P:regulation of cell shape"/>
    <property type="evidence" value="ECO:0007669"/>
    <property type="project" value="UniProtKB-UniRule"/>
</dbReference>
<dbReference type="GO" id="GO:0016740">
    <property type="term" value="F:transferase activity"/>
    <property type="evidence" value="ECO:0007669"/>
    <property type="project" value="UniProtKB-KW"/>
</dbReference>
<gene>
    <name evidence="8" type="ordered locus">FraEuI1c_1259</name>
</gene>
<evidence type="ECO:0000256" key="2">
    <source>
        <dbReference type="ARBA" id="ARBA00022679"/>
    </source>
</evidence>
<keyword evidence="2" id="KW-0808">Transferase</keyword>
<feature type="active site" description="Nucleophile" evidence="6">
    <location>
        <position position="237"/>
    </location>
</feature>
<dbReference type="KEGG" id="fri:FraEuI1c_1259"/>
<keyword evidence="5 6" id="KW-0961">Cell wall biogenesis/degradation</keyword>
<evidence type="ECO:0000313" key="9">
    <source>
        <dbReference type="Proteomes" id="UP000002484"/>
    </source>
</evidence>
<evidence type="ECO:0000256" key="5">
    <source>
        <dbReference type="ARBA" id="ARBA00023316"/>
    </source>
</evidence>
<evidence type="ECO:0000256" key="4">
    <source>
        <dbReference type="ARBA" id="ARBA00022984"/>
    </source>
</evidence>
<dbReference type="GO" id="GO:0071555">
    <property type="term" value="P:cell wall organization"/>
    <property type="evidence" value="ECO:0007669"/>
    <property type="project" value="UniProtKB-UniRule"/>
</dbReference>
<dbReference type="AlphaFoldDB" id="E3J2F9"/>
<dbReference type="HOGENOM" id="CLU_073013_1_0_11"/>
<keyword evidence="3 6" id="KW-0133">Cell shape</keyword>
<accession>E3J2F9</accession>
<dbReference type="RefSeq" id="WP_013422452.1">
    <property type="nucleotide sequence ID" value="NC_014666.1"/>
</dbReference>
<keyword evidence="4 6" id="KW-0573">Peptidoglycan synthesis</keyword>
<name>E3J2F9_PSEI1</name>
<dbReference type="InterPro" id="IPR050979">
    <property type="entry name" value="LD-transpeptidase"/>
</dbReference>
<dbReference type="GO" id="GO:0018104">
    <property type="term" value="P:peptidoglycan-protein cross-linking"/>
    <property type="evidence" value="ECO:0007669"/>
    <property type="project" value="TreeGrafter"/>
</dbReference>
<dbReference type="EMBL" id="CP002299">
    <property type="protein sequence ID" value="ADP79331.1"/>
    <property type="molecule type" value="Genomic_DNA"/>
</dbReference>
<feature type="domain" description="L,D-TPase catalytic" evidence="7">
    <location>
        <begin position="137"/>
        <end position="260"/>
    </location>
</feature>
<dbReference type="GO" id="GO:0005576">
    <property type="term" value="C:extracellular region"/>
    <property type="evidence" value="ECO:0007669"/>
    <property type="project" value="TreeGrafter"/>
</dbReference>